<dbReference type="OrthoDB" id="3366823at2759"/>
<sequence>MQAAQKHPTSVALEPSLNFTQKRLCQTPRDILGNLCDQGHDPNPLSRIVHNTAPLLAGKSLDRMNGIMLRQLLPIINDMGNDETVDLNTWLRQTVTIIDTNATYGNLNPFKNPHIGNTFWWVHPT</sequence>
<dbReference type="Proteomes" id="UP001154252">
    <property type="component" value="Unassembled WGS sequence"/>
</dbReference>
<accession>A0A9W4P4F0</accession>
<protein>
    <submittedName>
        <fullName evidence="1">Uncharacterized protein</fullName>
    </submittedName>
</protein>
<proteinExistence type="predicted"/>
<dbReference type="PANTHER" id="PTHR47582:SF1">
    <property type="entry name" value="P450, PUTATIVE (EUROFUNG)-RELATED"/>
    <property type="match status" value="1"/>
</dbReference>
<organism evidence="1 2">
    <name type="scientific">Penicillium egyptiacum</name>
    <dbReference type="NCBI Taxonomy" id="1303716"/>
    <lineage>
        <taxon>Eukaryota</taxon>
        <taxon>Fungi</taxon>
        <taxon>Dikarya</taxon>
        <taxon>Ascomycota</taxon>
        <taxon>Pezizomycotina</taxon>
        <taxon>Eurotiomycetes</taxon>
        <taxon>Eurotiomycetidae</taxon>
        <taxon>Eurotiales</taxon>
        <taxon>Aspergillaceae</taxon>
        <taxon>Penicillium</taxon>
    </lineage>
</organism>
<dbReference type="EMBL" id="CAJVRC010000859">
    <property type="protein sequence ID" value="CAG8896923.1"/>
    <property type="molecule type" value="Genomic_DNA"/>
</dbReference>
<dbReference type="PANTHER" id="PTHR47582">
    <property type="entry name" value="P450, PUTATIVE (EUROFUNG)-RELATED"/>
    <property type="match status" value="1"/>
</dbReference>
<keyword evidence="2" id="KW-1185">Reference proteome</keyword>
<evidence type="ECO:0000313" key="2">
    <source>
        <dbReference type="Proteomes" id="UP001154252"/>
    </source>
</evidence>
<reference evidence="1" key="1">
    <citation type="submission" date="2021-07" db="EMBL/GenBank/DDBJ databases">
        <authorList>
            <person name="Branca A.L. A."/>
        </authorList>
    </citation>
    <scope>NUCLEOTIDE SEQUENCE</scope>
</reference>
<comment type="caution">
    <text evidence="1">The sequence shown here is derived from an EMBL/GenBank/DDBJ whole genome shotgun (WGS) entry which is preliminary data.</text>
</comment>
<name>A0A9W4P4F0_9EURO</name>
<gene>
    <name evidence="1" type="ORF">PEGY_LOCUS4567</name>
</gene>
<dbReference type="AlphaFoldDB" id="A0A9W4P4F0"/>
<evidence type="ECO:0000313" key="1">
    <source>
        <dbReference type="EMBL" id="CAG8896923.1"/>
    </source>
</evidence>
<dbReference type="InterPro" id="IPR053007">
    <property type="entry name" value="CYP450_monoxygenase_sec-met"/>
</dbReference>